<evidence type="ECO:0000256" key="2">
    <source>
        <dbReference type="ARBA" id="ARBA00022574"/>
    </source>
</evidence>
<dbReference type="HOGENOM" id="CLU_005843_0_0_1"/>
<feature type="compositionally biased region" description="Polar residues" evidence="4">
    <location>
        <begin position="836"/>
        <end position="850"/>
    </location>
</feature>
<gene>
    <name evidence="7" type="ORF">ARB_05603</name>
</gene>
<dbReference type="Pfam" id="PF17034">
    <property type="entry name" value="zinc_ribbon_16"/>
    <property type="match status" value="1"/>
</dbReference>
<dbReference type="Proteomes" id="UP000008866">
    <property type="component" value="Unassembled WGS sequence"/>
</dbReference>
<protein>
    <submittedName>
        <fullName evidence="7">Uncharacterized protein</fullName>
    </submittedName>
</protein>
<evidence type="ECO:0000256" key="1">
    <source>
        <dbReference type="ARBA" id="ARBA00009713"/>
    </source>
</evidence>
<sequence length="986" mass="109697">METAVRWSPSSTLDDQRFLYVDIPGKSFNLCKVTSRDDVLGTLKYDVLSSRHSVPPFRAFDWSSADENLAVVGQSSGEAAVLRLDDDTQSPVVFPIRNQRSCNAVAFNTQGLLAAGLDKVRNDFSLNIWNVNQRLSLGSSARPFGSSRYPTEPLRKLASSEPITSIKFFKDHPETLVVGVRGQSVRIYDLRESSGSPSLQFITRCVHNIAIDWLDENYIAACFPSNDVAISIWDRRSGFRYPTAAGAASASADSGPLSTALDLKPDIESNSTISSLRFCRSKRGCLGMLTTTGTFRCYDIAKEYLSEENKSSLEHALGQDSSKHYPEQIYTRKVQDFRPSILPSGGAAKKDWQRVTSFDFLNKGVVSQPVAITLLADKTVSLFTPPPPPSSTDLSSKCSLSIGGPVCSDSSPMVLRPSSDLGITASQINFGKTPNVLSSEEEHSHQSTSDHQIGETAEINHEKRDGAFSTDDTPSFDDALSWLTIPRLRCKEGYLLDSEKNKTIVSDNHSLQELWDWIGRVYSVWNGKLGRSFESRRDSSELAEERSISQLFQELVHKLNFAQSKTCESEFPEKRQLCLHICGAPESNDDLVNTVNKLVADRQHSKAAALAIFQDEVKLAYKALRENKPTQAHKLLAMAIIGGSKGDAGPDWEETCAEIAAELTDPYARAILAMVGNSDWMSVLQEATLPLKYRVEVALRWLPDAELTSYLRDASVQAIHQGDVEGVLLTGLDHAALDLFQSYINKFNDVQTPVLAMCHTVPRFIRDAPSKARFEAWRETYRHQMNSWKLHLNRVKFDIESRKLAITWESRRLVEPPLQQISLVCNYCTRPLTQQDTSNSEIATTPTEYSHATPGNPLGHPSMNGTACPKCNRHMPRCGICSLWLGTPDPMSKASIAEDSKKAASTTQSHDDIMRRLQIYKQLVLNFMWIVPFLAPNHPHPLPSAPPALHTLSSFIFLLLQFPSLSAKWIIHTRVQTMLHKIAAHL</sequence>
<proteinExistence type="inferred from homology"/>
<organism evidence="7 8">
    <name type="scientific">Arthroderma benhamiae (strain ATCC MYA-4681 / CBS 112371)</name>
    <name type="common">Trichophyton mentagrophytes</name>
    <dbReference type="NCBI Taxonomy" id="663331"/>
    <lineage>
        <taxon>Eukaryota</taxon>
        <taxon>Fungi</taxon>
        <taxon>Dikarya</taxon>
        <taxon>Ascomycota</taxon>
        <taxon>Pezizomycotina</taxon>
        <taxon>Eurotiomycetes</taxon>
        <taxon>Eurotiomycetidae</taxon>
        <taxon>Onygenales</taxon>
        <taxon>Arthrodermataceae</taxon>
        <taxon>Trichophyton</taxon>
    </lineage>
</organism>
<dbReference type="eggNOG" id="KOG1008">
    <property type="taxonomic scope" value="Eukaryota"/>
</dbReference>
<accession>D4AN00</accession>
<dbReference type="GO" id="GO:0005737">
    <property type="term" value="C:cytoplasm"/>
    <property type="evidence" value="ECO:0007669"/>
    <property type="project" value="TreeGrafter"/>
</dbReference>
<reference evidence="8" key="1">
    <citation type="journal article" date="2011" name="Genome Biol.">
        <title>Comparative and functional genomics provide insights into the pathogenicity of dermatophytic fungi.</title>
        <authorList>
            <person name="Burmester A."/>
            <person name="Shelest E."/>
            <person name="Gloeckner G."/>
            <person name="Heddergott C."/>
            <person name="Schindler S."/>
            <person name="Staib P."/>
            <person name="Heidel A."/>
            <person name="Felder M."/>
            <person name="Petzold A."/>
            <person name="Szafranski K."/>
            <person name="Feuermann M."/>
            <person name="Pedruzzi I."/>
            <person name="Priebe S."/>
            <person name="Groth M."/>
            <person name="Winkler R."/>
            <person name="Li W."/>
            <person name="Kniemeyer O."/>
            <person name="Schroeckh V."/>
            <person name="Hertweck C."/>
            <person name="Hube B."/>
            <person name="White T.C."/>
            <person name="Platzer M."/>
            <person name="Guthke R."/>
            <person name="Heitman J."/>
            <person name="Woestemeyer J."/>
            <person name="Zipfel P.F."/>
            <person name="Monod M."/>
            <person name="Brakhage A.A."/>
        </authorList>
    </citation>
    <scope>NUCLEOTIDE SEQUENCE [LARGE SCALE GENOMIC DNA]</scope>
    <source>
        <strain evidence="8">ATCC MYA-4681 / CBS 112371</strain>
    </source>
</reference>
<dbReference type="InterPro" id="IPR031488">
    <property type="entry name" value="Zn_ribbon_mio"/>
</dbReference>
<dbReference type="InterPro" id="IPR036322">
    <property type="entry name" value="WD40_repeat_dom_sf"/>
</dbReference>
<dbReference type="GeneID" id="9524195"/>
<dbReference type="SMART" id="SM00320">
    <property type="entry name" value="WD40"/>
    <property type="match status" value="2"/>
</dbReference>
<dbReference type="RefSeq" id="XP_003016206.1">
    <property type="nucleotide sequence ID" value="XM_003016160.1"/>
</dbReference>
<dbReference type="OMA" id="YEPTGHA"/>
<dbReference type="AlphaFoldDB" id="D4AN00"/>
<dbReference type="InterPro" id="IPR037593">
    <property type="entry name" value="MIOS/Sea4"/>
</dbReference>
<dbReference type="GO" id="GO:1904263">
    <property type="term" value="P:positive regulation of TORC1 signaling"/>
    <property type="evidence" value="ECO:0007669"/>
    <property type="project" value="TreeGrafter"/>
</dbReference>
<name>D4AN00_ARTBC</name>
<evidence type="ECO:0000256" key="4">
    <source>
        <dbReference type="SAM" id="MobiDB-lite"/>
    </source>
</evidence>
<feature type="domain" description="MIOS-like alpha-solenoid" evidence="6">
    <location>
        <begin position="489"/>
        <end position="699"/>
    </location>
</feature>
<evidence type="ECO:0000256" key="3">
    <source>
        <dbReference type="ARBA" id="ARBA00022737"/>
    </source>
</evidence>
<dbReference type="PANTHER" id="PTHR16453">
    <property type="entry name" value="WD40 DOMAIN-CONTAINING PROTEIN MIO FAMILY MEMBER"/>
    <property type="match status" value="1"/>
</dbReference>
<keyword evidence="3" id="KW-0677">Repeat</keyword>
<keyword evidence="2" id="KW-0853">WD repeat</keyword>
<dbReference type="STRING" id="663331.D4AN00"/>
<evidence type="ECO:0000313" key="7">
    <source>
        <dbReference type="EMBL" id="EFE35561.1"/>
    </source>
</evidence>
<feature type="domain" description="GATOR2 complex protein MIO zinc-ribbon like" evidence="5">
    <location>
        <begin position="825"/>
        <end position="900"/>
    </location>
</feature>
<dbReference type="KEGG" id="abe:ARB_05603"/>
<dbReference type="Gene3D" id="2.130.10.10">
    <property type="entry name" value="YVTN repeat-like/Quinoprotein amine dehydrogenase"/>
    <property type="match status" value="1"/>
</dbReference>
<dbReference type="EMBL" id="ABSU01000003">
    <property type="protein sequence ID" value="EFE35561.1"/>
    <property type="molecule type" value="Genomic_DNA"/>
</dbReference>
<dbReference type="InterPro" id="IPR015943">
    <property type="entry name" value="WD40/YVTN_repeat-like_dom_sf"/>
</dbReference>
<dbReference type="SUPFAM" id="SSF50978">
    <property type="entry name" value="WD40 repeat-like"/>
    <property type="match status" value="1"/>
</dbReference>
<evidence type="ECO:0000259" key="6">
    <source>
        <dbReference type="Pfam" id="PF21719"/>
    </source>
</evidence>
<evidence type="ECO:0000313" key="8">
    <source>
        <dbReference type="Proteomes" id="UP000008866"/>
    </source>
</evidence>
<feature type="region of interest" description="Disordered" evidence="4">
    <location>
        <begin position="836"/>
        <end position="860"/>
    </location>
</feature>
<comment type="caution">
    <text evidence="7">The sequence shown here is derived from an EMBL/GenBank/DDBJ whole genome shotgun (WGS) entry which is preliminary data.</text>
</comment>
<comment type="similarity">
    <text evidence="1">Belongs to the WD repeat mio family.</text>
</comment>
<dbReference type="Pfam" id="PF21719">
    <property type="entry name" value="MIOS_a-sol"/>
    <property type="match status" value="1"/>
</dbReference>
<dbReference type="PANTHER" id="PTHR16453:SF9">
    <property type="entry name" value="GATOR COMPLEX PROTEIN MIOS"/>
    <property type="match status" value="1"/>
</dbReference>
<keyword evidence="8" id="KW-1185">Reference proteome</keyword>
<dbReference type="InterPro" id="IPR049092">
    <property type="entry name" value="MIOS_a-sol"/>
</dbReference>
<evidence type="ECO:0000259" key="5">
    <source>
        <dbReference type="Pfam" id="PF17034"/>
    </source>
</evidence>
<dbReference type="InterPro" id="IPR001680">
    <property type="entry name" value="WD40_rpt"/>
</dbReference>